<dbReference type="AlphaFoldDB" id="A0AB39M9I6"/>
<gene>
    <name evidence="1" type="ORF">AB5J58_22745</name>
    <name evidence="2" type="ORF">AB5J58_26365</name>
    <name evidence="3" type="ORF">AB5J58_40290</name>
</gene>
<reference evidence="1" key="1">
    <citation type="submission" date="2024-07" db="EMBL/GenBank/DDBJ databases">
        <authorList>
            <person name="Yu S.T."/>
        </authorList>
    </citation>
    <scope>NUCLEOTIDE SEQUENCE</scope>
    <source>
        <strain evidence="1">R08</strain>
    </source>
</reference>
<accession>A0AB39M9I6</accession>
<sequence length="77" mass="9197">MIDDEFRAEAAGWAEQMAAARRKYREREVIEDRRRRSRMQAFDNIRYAGIPAYLVREYQEARRKRGDSGHARQPPIT</sequence>
<protein>
    <submittedName>
        <fullName evidence="1">Uncharacterized protein</fullName>
    </submittedName>
</protein>
<dbReference type="EMBL" id="CP163431">
    <property type="protein sequence ID" value="XDQ06029.1"/>
    <property type="molecule type" value="Genomic_DNA"/>
</dbReference>
<organism evidence="1">
    <name type="scientific">Streptomyces sp. R08</name>
    <dbReference type="NCBI Taxonomy" id="3238624"/>
    <lineage>
        <taxon>Bacteria</taxon>
        <taxon>Bacillati</taxon>
        <taxon>Actinomycetota</taxon>
        <taxon>Actinomycetes</taxon>
        <taxon>Kitasatosporales</taxon>
        <taxon>Streptomycetaceae</taxon>
        <taxon>Streptomyces</taxon>
    </lineage>
</organism>
<dbReference type="EMBL" id="CP163431">
    <property type="protein sequence ID" value="XDQ03456.1"/>
    <property type="molecule type" value="Genomic_DNA"/>
</dbReference>
<evidence type="ECO:0000313" key="1">
    <source>
        <dbReference type="EMBL" id="XDQ02805.1"/>
    </source>
</evidence>
<proteinExistence type="predicted"/>
<name>A0AB39M9I6_9ACTN</name>
<dbReference type="EMBL" id="CP163431">
    <property type="protein sequence ID" value="XDQ02805.1"/>
    <property type="molecule type" value="Genomic_DNA"/>
</dbReference>
<evidence type="ECO:0000313" key="2">
    <source>
        <dbReference type="EMBL" id="XDQ03456.1"/>
    </source>
</evidence>
<dbReference type="RefSeq" id="WP_369188880.1">
    <property type="nucleotide sequence ID" value="NZ_CP163431.1"/>
</dbReference>
<evidence type="ECO:0000313" key="3">
    <source>
        <dbReference type="EMBL" id="XDQ06029.1"/>
    </source>
</evidence>